<dbReference type="Pfam" id="PF00400">
    <property type="entry name" value="WD40"/>
    <property type="match status" value="4"/>
</dbReference>
<feature type="repeat" description="WD" evidence="3">
    <location>
        <begin position="364"/>
        <end position="397"/>
    </location>
</feature>
<dbReference type="OrthoDB" id="1932312at2759"/>
<keyword evidence="6" id="KW-1185">Reference proteome</keyword>
<dbReference type="CDD" id="cd00200">
    <property type="entry name" value="WD40"/>
    <property type="match status" value="1"/>
</dbReference>
<dbReference type="InterPro" id="IPR015943">
    <property type="entry name" value="WD40/YVTN_repeat-like_dom_sf"/>
</dbReference>
<dbReference type="InterPro" id="IPR020472">
    <property type="entry name" value="WD40_PAC1"/>
</dbReference>
<dbReference type="PANTHER" id="PTHR14221:SF0">
    <property type="entry name" value="WD REPEAT-CONTAINING PROTEIN 44"/>
    <property type="match status" value="1"/>
</dbReference>
<dbReference type="InterPro" id="IPR036322">
    <property type="entry name" value="WD40_repeat_dom_sf"/>
</dbReference>
<reference evidence="5 6" key="1">
    <citation type="journal article" date="2016" name="Sci. Rep.">
        <title>Peltaster fructicola genome reveals evolution from an invasive phytopathogen to an ectophytic parasite.</title>
        <authorList>
            <person name="Xu C."/>
            <person name="Chen H."/>
            <person name="Gleason M.L."/>
            <person name="Xu J.R."/>
            <person name="Liu H."/>
            <person name="Zhang R."/>
            <person name="Sun G."/>
        </authorList>
    </citation>
    <scope>NUCLEOTIDE SEQUENCE [LARGE SCALE GENOMIC DNA]</scope>
    <source>
        <strain evidence="5 6">LNHT1506</strain>
    </source>
</reference>
<feature type="region of interest" description="Disordered" evidence="4">
    <location>
        <begin position="137"/>
        <end position="183"/>
    </location>
</feature>
<dbReference type="InterPro" id="IPR040324">
    <property type="entry name" value="WDR44/Dgr2"/>
</dbReference>
<feature type="compositionally biased region" description="Polar residues" evidence="4">
    <location>
        <begin position="786"/>
        <end position="795"/>
    </location>
</feature>
<sequence length="915" mass="100885">MTGMRLPLITLTNERDQESLPPTLSPPSSAASRDEYNARWQEYASLDESIARAASNPDHSTWNTAANNSPALATAIMSDSAHFSPSRLRKTRTTHGSPASTAAPAVAAVEREVREHDMHAQHAIDPLSSHIIKRTSTSPLAIAQPPRRSSSESTPSMRTNDARSTRSRSGSRQRSDVPVQARDDLKKGVKAVAFLSRLMGSKKREPTEQAVDSVSVASDAQIEGNEAEVYVQSTDALGTSPRSTQLPNYIKVRSRYKERREFEHLFLAQELQCSKRRKLIRTDSSRRLRRKSSGTADADTVWAMQFSRDGMHLAAGGADTTVRVWKVLSSVEDRKAHEKQEWSSPDGDEHLSAPVFQSQPVREFEGHEAPVLDLSWSKNNFLISSSMDKTVRLWHLSRPGCLCTFKHNDFVTSITFHPKDDRFFLAGSLDSKLRLWNISEKNVAYSISVPDMITAVAFMPDGKQAVAGTLNGSCYWYETEGFKYKTQLQIRPDKGQGITGPKVTAIQAAHGRGGDKVLITSNDSRIRLYNVRDKGCEMVFKGNVNDSSQIRGSLSDDGRYVVCGSEDRKAYIWSVTPTESSKLDKKPVEYFDAHDSVTTSVCIAPAKTRRLLAQSEDPIYDLSAALNYALGRVESHNSSRPATEATAAPDGESPGLHRSNSMLAPPLYKDGNIIVTADYAGKIKVFRQDCASHRRQHDESDRASLFRRGERSSMASSLNTRSSQRSLREAKNLAMSQVASSDRIMSWRQGIAMTPTLPQGSPKIQPHSREASPITDTNRASHEDNVTSGGSPLTNPTSTSSAGAPAVAVADSADAAKDVFEEEHKNGGDMLFLDGNRSYMYWDKDSTINRFAHAREMFQASTNGDDNDSKLKPESNTLQHTISHVSKLSDEQAQHDAGSDEDDFDDAVEHHAGIR</sequence>
<dbReference type="PANTHER" id="PTHR14221">
    <property type="entry name" value="WD REPEAT DOMAIN 44"/>
    <property type="match status" value="1"/>
</dbReference>
<dbReference type="EMBL" id="CP051139">
    <property type="protein sequence ID" value="QIW94996.1"/>
    <property type="molecule type" value="Genomic_DNA"/>
</dbReference>
<accession>A0A6H0XJU0</accession>
<feature type="compositionally biased region" description="Low complexity" evidence="4">
    <location>
        <begin position="97"/>
        <end position="106"/>
    </location>
</feature>
<dbReference type="Proteomes" id="UP000503462">
    <property type="component" value="Chromosome 1"/>
</dbReference>
<feature type="compositionally biased region" description="Low complexity" evidence="4">
    <location>
        <begin position="19"/>
        <end position="31"/>
    </location>
</feature>
<keyword evidence="1 3" id="KW-0853">WD repeat</keyword>
<feature type="region of interest" description="Disordered" evidence="4">
    <location>
        <begin position="884"/>
        <end position="915"/>
    </location>
</feature>
<organism evidence="5 6">
    <name type="scientific">Peltaster fructicola</name>
    <dbReference type="NCBI Taxonomy" id="286661"/>
    <lineage>
        <taxon>Eukaryota</taxon>
        <taxon>Fungi</taxon>
        <taxon>Dikarya</taxon>
        <taxon>Ascomycota</taxon>
        <taxon>Pezizomycotina</taxon>
        <taxon>Dothideomycetes</taxon>
        <taxon>Dothideomycetes incertae sedis</taxon>
        <taxon>Peltaster</taxon>
    </lineage>
</organism>
<dbReference type="AlphaFoldDB" id="A0A6H0XJU0"/>
<feature type="region of interest" description="Disordered" evidence="4">
    <location>
        <begin position="690"/>
        <end position="739"/>
    </location>
</feature>
<feature type="repeat" description="WD" evidence="3">
    <location>
        <begin position="294"/>
        <end position="327"/>
    </location>
</feature>
<evidence type="ECO:0000256" key="3">
    <source>
        <dbReference type="PROSITE-ProRule" id="PRU00221"/>
    </source>
</evidence>
<feature type="compositionally biased region" description="Low complexity" evidence="4">
    <location>
        <begin position="145"/>
        <end position="158"/>
    </location>
</feature>
<name>A0A6H0XJU0_9PEZI</name>
<feature type="region of interest" description="Disordered" evidence="4">
    <location>
        <begin position="1"/>
        <end position="36"/>
    </location>
</feature>
<dbReference type="PRINTS" id="PR00320">
    <property type="entry name" value="GPROTEINBRPT"/>
</dbReference>
<feature type="region of interest" description="Disordered" evidence="4">
    <location>
        <begin position="637"/>
        <end position="662"/>
    </location>
</feature>
<evidence type="ECO:0000256" key="4">
    <source>
        <dbReference type="SAM" id="MobiDB-lite"/>
    </source>
</evidence>
<feature type="repeat" description="WD" evidence="3">
    <location>
        <begin position="404"/>
        <end position="446"/>
    </location>
</feature>
<gene>
    <name evidence="5" type="ORF">AMS68_000514</name>
</gene>
<feature type="compositionally biased region" description="Polar residues" evidence="4">
    <location>
        <begin position="713"/>
        <end position="725"/>
    </location>
</feature>
<evidence type="ECO:0000256" key="2">
    <source>
        <dbReference type="ARBA" id="ARBA00022737"/>
    </source>
</evidence>
<dbReference type="SUPFAM" id="SSF50978">
    <property type="entry name" value="WD40 repeat-like"/>
    <property type="match status" value="1"/>
</dbReference>
<dbReference type="SMART" id="SM00320">
    <property type="entry name" value="WD40"/>
    <property type="match status" value="6"/>
</dbReference>
<dbReference type="PROSITE" id="PS50082">
    <property type="entry name" value="WD_REPEATS_2"/>
    <property type="match status" value="3"/>
</dbReference>
<dbReference type="Gene3D" id="2.130.10.10">
    <property type="entry name" value="YVTN repeat-like/Quinoprotein amine dehydrogenase"/>
    <property type="match status" value="1"/>
</dbReference>
<proteinExistence type="predicted"/>
<feature type="compositionally biased region" description="Basic and acidic residues" evidence="4">
    <location>
        <begin position="690"/>
        <end position="711"/>
    </location>
</feature>
<dbReference type="InterPro" id="IPR001680">
    <property type="entry name" value="WD40_rpt"/>
</dbReference>
<keyword evidence="2" id="KW-0677">Repeat</keyword>
<feature type="region of interest" description="Disordered" evidence="4">
    <location>
        <begin position="83"/>
        <end position="106"/>
    </location>
</feature>
<feature type="region of interest" description="Disordered" evidence="4">
    <location>
        <begin position="753"/>
        <end position="806"/>
    </location>
</feature>
<evidence type="ECO:0000256" key="1">
    <source>
        <dbReference type="ARBA" id="ARBA00022574"/>
    </source>
</evidence>
<feature type="compositionally biased region" description="Low complexity" evidence="4">
    <location>
        <begin position="796"/>
        <end position="806"/>
    </location>
</feature>
<evidence type="ECO:0000313" key="5">
    <source>
        <dbReference type="EMBL" id="QIW94996.1"/>
    </source>
</evidence>
<protein>
    <submittedName>
        <fullName evidence="5">Uncharacterized protein</fullName>
    </submittedName>
</protein>
<feature type="compositionally biased region" description="Basic and acidic residues" evidence="4">
    <location>
        <begin position="887"/>
        <end position="898"/>
    </location>
</feature>
<dbReference type="PROSITE" id="PS50294">
    <property type="entry name" value="WD_REPEATS_REGION"/>
    <property type="match status" value="3"/>
</dbReference>
<evidence type="ECO:0000313" key="6">
    <source>
        <dbReference type="Proteomes" id="UP000503462"/>
    </source>
</evidence>